<feature type="region of interest" description="Disordered" evidence="1">
    <location>
        <begin position="107"/>
        <end position="128"/>
    </location>
</feature>
<keyword evidence="3" id="KW-1185">Reference proteome</keyword>
<evidence type="ECO:0000256" key="1">
    <source>
        <dbReference type="SAM" id="MobiDB-lite"/>
    </source>
</evidence>
<dbReference type="AlphaFoldDB" id="A0A371DIU2"/>
<name>A0A371DIU2_9APHY</name>
<protein>
    <submittedName>
        <fullName evidence="2">Uncharacterized protein</fullName>
    </submittedName>
</protein>
<organism evidence="2 3">
    <name type="scientific">Lentinus brumalis</name>
    <dbReference type="NCBI Taxonomy" id="2498619"/>
    <lineage>
        <taxon>Eukaryota</taxon>
        <taxon>Fungi</taxon>
        <taxon>Dikarya</taxon>
        <taxon>Basidiomycota</taxon>
        <taxon>Agaricomycotina</taxon>
        <taxon>Agaricomycetes</taxon>
        <taxon>Polyporales</taxon>
        <taxon>Polyporaceae</taxon>
        <taxon>Lentinus</taxon>
    </lineage>
</organism>
<reference evidence="2 3" key="1">
    <citation type="journal article" date="2018" name="Biotechnol. Biofuels">
        <title>Integrative visual omics of the white-rot fungus Polyporus brumalis exposes the biotechnological potential of its oxidative enzymes for delignifying raw plant biomass.</title>
        <authorList>
            <person name="Miyauchi S."/>
            <person name="Rancon A."/>
            <person name="Drula E."/>
            <person name="Hage H."/>
            <person name="Chaduli D."/>
            <person name="Favel A."/>
            <person name="Grisel S."/>
            <person name="Henrissat B."/>
            <person name="Herpoel-Gimbert I."/>
            <person name="Ruiz-Duenas F.J."/>
            <person name="Chevret D."/>
            <person name="Hainaut M."/>
            <person name="Lin J."/>
            <person name="Wang M."/>
            <person name="Pangilinan J."/>
            <person name="Lipzen A."/>
            <person name="Lesage-Meessen L."/>
            <person name="Navarro D."/>
            <person name="Riley R."/>
            <person name="Grigoriev I.V."/>
            <person name="Zhou S."/>
            <person name="Raouche S."/>
            <person name="Rosso M.N."/>
        </authorList>
    </citation>
    <scope>NUCLEOTIDE SEQUENCE [LARGE SCALE GENOMIC DNA]</scope>
    <source>
        <strain evidence="2 3">BRFM 1820</strain>
    </source>
</reference>
<accession>A0A371DIU2</accession>
<dbReference type="Proteomes" id="UP000256964">
    <property type="component" value="Unassembled WGS sequence"/>
</dbReference>
<evidence type="ECO:0000313" key="2">
    <source>
        <dbReference type="EMBL" id="RDX52436.1"/>
    </source>
</evidence>
<evidence type="ECO:0000313" key="3">
    <source>
        <dbReference type="Proteomes" id="UP000256964"/>
    </source>
</evidence>
<gene>
    <name evidence="2" type="ORF">OH76DRAFT_157287</name>
</gene>
<dbReference type="EMBL" id="KZ857390">
    <property type="protein sequence ID" value="RDX52436.1"/>
    <property type="molecule type" value="Genomic_DNA"/>
</dbReference>
<sequence>MGMKDRDRRDAEREYNDEPFFAVVRRLSEGYCIQRSHFCARKEYSSDICFLRPQDAHTLAKTCSKADPYALVQMTCHLVRATSQNSSSPWTAGNSTRLASLHVNRPVNRLPRGDTAKPNRPQNSSKVPISLRAACSLRTAPKWCTGATTSRAARTSQPRHHGWLVAARCESGSSSCLNSAQTSQR</sequence>
<proteinExistence type="predicted"/>